<reference evidence="2" key="2">
    <citation type="submission" date="2015-01" db="EMBL/GenBank/DDBJ databases">
        <title>Evolutionary Origins and Diversification of the Mycorrhizal Mutualists.</title>
        <authorList>
            <consortium name="DOE Joint Genome Institute"/>
            <consortium name="Mycorrhizal Genomics Consortium"/>
            <person name="Kohler A."/>
            <person name="Kuo A."/>
            <person name="Nagy L.G."/>
            <person name="Floudas D."/>
            <person name="Copeland A."/>
            <person name="Barry K.W."/>
            <person name="Cichocki N."/>
            <person name="Veneault-Fourrey C."/>
            <person name="LaButti K."/>
            <person name="Lindquist E.A."/>
            <person name="Lipzen A."/>
            <person name="Lundell T."/>
            <person name="Morin E."/>
            <person name="Murat C."/>
            <person name="Riley R."/>
            <person name="Ohm R."/>
            <person name="Sun H."/>
            <person name="Tunlid A."/>
            <person name="Henrissat B."/>
            <person name="Grigoriev I.V."/>
            <person name="Hibbett D.S."/>
            <person name="Martin F."/>
        </authorList>
    </citation>
    <scope>NUCLEOTIDE SEQUENCE [LARGE SCALE GENOMIC DNA]</scope>
    <source>
        <strain evidence="2">F 1598</strain>
    </source>
</reference>
<proteinExistence type="predicted"/>
<evidence type="ECO:0000313" key="2">
    <source>
        <dbReference type="Proteomes" id="UP000054166"/>
    </source>
</evidence>
<accession>A0A0C3F2M4</accession>
<dbReference type="EMBL" id="KN833062">
    <property type="protein sequence ID" value="KIM74324.1"/>
    <property type="molecule type" value="Genomic_DNA"/>
</dbReference>
<keyword evidence="2" id="KW-1185">Reference proteome</keyword>
<reference evidence="1 2" key="1">
    <citation type="submission" date="2014-04" db="EMBL/GenBank/DDBJ databases">
        <authorList>
            <consortium name="DOE Joint Genome Institute"/>
            <person name="Kuo A."/>
            <person name="Tarkka M."/>
            <person name="Buscot F."/>
            <person name="Kohler A."/>
            <person name="Nagy L.G."/>
            <person name="Floudas D."/>
            <person name="Copeland A."/>
            <person name="Barry K.W."/>
            <person name="Cichocki N."/>
            <person name="Veneault-Fourrey C."/>
            <person name="LaButti K."/>
            <person name="Lindquist E.A."/>
            <person name="Lipzen A."/>
            <person name="Lundell T."/>
            <person name="Morin E."/>
            <person name="Murat C."/>
            <person name="Sun H."/>
            <person name="Tunlid A."/>
            <person name="Henrissat B."/>
            <person name="Grigoriev I.V."/>
            <person name="Hibbett D.S."/>
            <person name="Martin F."/>
            <person name="Nordberg H.P."/>
            <person name="Cantor M.N."/>
            <person name="Hua S.X."/>
        </authorList>
    </citation>
    <scope>NUCLEOTIDE SEQUENCE [LARGE SCALE GENOMIC DNA]</scope>
    <source>
        <strain evidence="1 2">F 1598</strain>
    </source>
</reference>
<sequence>MLMSDEEQPRDQAANTRIKMKRPVVVSSLWRHDAIMRRGATVSRQQCEGRFAPLTTYCICSTSA</sequence>
<protein>
    <submittedName>
        <fullName evidence="1">Uncharacterized protein</fullName>
    </submittedName>
</protein>
<dbReference type="HOGENOM" id="CLU_2868492_0_0_1"/>
<dbReference type="InParanoid" id="A0A0C3F2M4"/>
<dbReference type="AlphaFoldDB" id="A0A0C3F2M4"/>
<organism evidence="1 2">
    <name type="scientific">Piloderma croceum (strain F 1598)</name>
    <dbReference type="NCBI Taxonomy" id="765440"/>
    <lineage>
        <taxon>Eukaryota</taxon>
        <taxon>Fungi</taxon>
        <taxon>Dikarya</taxon>
        <taxon>Basidiomycota</taxon>
        <taxon>Agaricomycotina</taxon>
        <taxon>Agaricomycetes</taxon>
        <taxon>Agaricomycetidae</taxon>
        <taxon>Atheliales</taxon>
        <taxon>Atheliaceae</taxon>
        <taxon>Piloderma</taxon>
    </lineage>
</organism>
<evidence type="ECO:0000313" key="1">
    <source>
        <dbReference type="EMBL" id="KIM74324.1"/>
    </source>
</evidence>
<gene>
    <name evidence="1" type="ORF">PILCRDRAFT_828320</name>
</gene>
<name>A0A0C3F2M4_PILCF</name>
<dbReference type="Proteomes" id="UP000054166">
    <property type="component" value="Unassembled WGS sequence"/>
</dbReference>